<evidence type="ECO:0008006" key="3">
    <source>
        <dbReference type="Google" id="ProtNLM"/>
    </source>
</evidence>
<evidence type="ECO:0000313" key="2">
    <source>
        <dbReference type="Proteomes" id="UP000593562"/>
    </source>
</evidence>
<comment type="caution">
    <text evidence="1">The sequence shown here is derived from an EMBL/GenBank/DDBJ whole genome shotgun (WGS) entry which is preliminary data.</text>
</comment>
<dbReference type="FunCoup" id="A0A7J7C432">
    <property type="interactions" value="937"/>
</dbReference>
<accession>A0A7J7C432</accession>
<dbReference type="PANTHER" id="PTHR47273:SF6">
    <property type="entry name" value="POLLEN OLE E 1 ALLERGEN AND EXTENSIN FAMILY PROTEIN"/>
    <property type="match status" value="1"/>
</dbReference>
<dbReference type="Pfam" id="PF01190">
    <property type="entry name" value="Pollen_Ole_e_1"/>
    <property type="match status" value="1"/>
</dbReference>
<reference evidence="1 2" key="1">
    <citation type="journal article" date="2020" name="Nat. Commun.">
        <title>Genome of Tripterygium wilfordii and identification of cytochrome P450 involved in triptolide biosynthesis.</title>
        <authorList>
            <person name="Tu L."/>
            <person name="Su P."/>
            <person name="Zhang Z."/>
            <person name="Gao L."/>
            <person name="Wang J."/>
            <person name="Hu T."/>
            <person name="Zhou J."/>
            <person name="Zhang Y."/>
            <person name="Zhao Y."/>
            <person name="Liu Y."/>
            <person name="Song Y."/>
            <person name="Tong Y."/>
            <person name="Lu Y."/>
            <person name="Yang J."/>
            <person name="Xu C."/>
            <person name="Jia M."/>
            <person name="Peters R.J."/>
            <person name="Huang L."/>
            <person name="Gao W."/>
        </authorList>
    </citation>
    <scope>NUCLEOTIDE SEQUENCE [LARGE SCALE GENOMIC DNA]</scope>
    <source>
        <strain evidence="2">cv. XIE 37</strain>
        <tissue evidence="1">Leaf</tissue>
    </source>
</reference>
<organism evidence="1 2">
    <name type="scientific">Tripterygium wilfordii</name>
    <name type="common">Thunder God vine</name>
    <dbReference type="NCBI Taxonomy" id="458696"/>
    <lineage>
        <taxon>Eukaryota</taxon>
        <taxon>Viridiplantae</taxon>
        <taxon>Streptophyta</taxon>
        <taxon>Embryophyta</taxon>
        <taxon>Tracheophyta</taxon>
        <taxon>Spermatophyta</taxon>
        <taxon>Magnoliopsida</taxon>
        <taxon>eudicotyledons</taxon>
        <taxon>Gunneridae</taxon>
        <taxon>Pentapetalae</taxon>
        <taxon>rosids</taxon>
        <taxon>fabids</taxon>
        <taxon>Celastrales</taxon>
        <taxon>Celastraceae</taxon>
        <taxon>Tripterygium</taxon>
    </lineage>
</organism>
<dbReference type="PANTHER" id="PTHR47273">
    <property type="entry name" value="EXPRESSED PROTEIN"/>
    <property type="match status" value="1"/>
</dbReference>
<gene>
    <name evidence="1" type="ORF">HS088_TW21G00674</name>
</gene>
<dbReference type="Proteomes" id="UP000593562">
    <property type="component" value="Unassembled WGS sequence"/>
</dbReference>
<evidence type="ECO:0000313" key="1">
    <source>
        <dbReference type="EMBL" id="KAF5728526.1"/>
    </source>
</evidence>
<protein>
    <recommendedName>
        <fullName evidence="3">Pollen Ole e 1 allergen and extensin family protein</fullName>
    </recommendedName>
</protein>
<sequence length="196" mass="21843">MLFLQAASMAVGVVEGEQYLLDNQLLYSNREMVQIAGYGDEKLSTVLVTGSVVCEACLHGDGELHLRQWPIPGARVVVHCHDQAKSKRSSKTASWTDEYGDFVVDLPSHLHAIPNLEKACSLKVVRLPNNSKCRPIPNHYLKKHNYSLSVENGKGNGNENENGIRTYNTGKIKFLHRTSKRSPPCIINKHIINQNA</sequence>
<dbReference type="EMBL" id="JAAARO010000021">
    <property type="protein sequence ID" value="KAF5728526.1"/>
    <property type="molecule type" value="Genomic_DNA"/>
</dbReference>
<keyword evidence="2" id="KW-1185">Reference proteome</keyword>
<name>A0A7J7C432_TRIWF</name>
<proteinExistence type="predicted"/>
<dbReference type="AlphaFoldDB" id="A0A7J7C432"/>
<dbReference type="InParanoid" id="A0A7J7C432"/>